<accession>A0A0E9Q5L9</accession>
<name>A0A0E9Q5L9_ANGAN</name>
<protein>
    <submittedName>
        <fullName evidence="1">Uncharacterized protein</fullName>
    </submittedName>
</protein>
<organism evidence="1">
    <name type="scientific">Anguilla anguilla</name>
    <name type="common">European freshwater eel</name>
    <name type="synonym">Muraena anguilla</name>
    <dbReference type="NCBI Taxonomy" id="7936"/>
    <lineage>
        <taxon>Eukaryota</taxon>
        <taxon>Metazoa</taxon>
        <taxon>Chordata</taxon>
        <taxon>Craniata</taxon>
        <taxon>Vertebrata</taxon>
        <taxon>Euteleostomi</taxon>
        <taxon>Actinopterygii</taxon>
        <taxon>Neopterygii</taxon>
        <taxon>Teleostei</taxon>
        <taxon>Anguilliformes</taxon>
        <taxon>Anguillidae</taxon>
        <taxon>Anguilla</taxon>
    </lineage>
</organism>
<proteinExistence type="predicted"/>
<reference evidence="1" key="1">
    <citation type="submission" date="2014-11" db="EMBL/GenBank/DDBJ databases">
        <authorList>
            <person name="Amaro Gonzalez C."/>
        </authorList>
    </citation>
    <scope>NUCLEOTIDE SEQUENCE</scope>
</reference>
<dbReference type="EMBL" id="GBXM01097189">
    <property type="protein sequence ID" value="JAH11388.1"/>
    <property type="molecule type" value="Transcribed_RNA"/>
</dbReference>
<sequence length="10" mass="1267">MLVGLFKRFR</sequence>
<reference evidence="1" key="2">
    <citation type="journal article" date="2015" name="Fish Shellfish Immunol.">
        <title>Early steps in the European eel (Anguilla anguilla)-Vibrio vulnificus interaction in the gills: Role of the RtxA13 toxin.</title>
        <authorList>
            <person name="Callol A."/>
            <person name="Pajuelo D."/>
            <person name="Ebbesson L."/>
            <person name="Teles M."/>
            <person name="MacKenzie S."/>
            <person name="Amaro C."/>
        </authorList>
    </citation>
    <scope>NUCLEOTIDE SEQUENCE</scope>
</reference>
<evidence type="ECO:0000313" key="1">
    <source>
        <dbReference type="EMBL" id="JAH11388.1"/>
    </source>
</evidence>